<proteinExistence type="predicted"/>
<dbReference type="RefSeq" id="WP_149891422.1">
    <property type="nucleotide sequence ID" value="NZ_JBHUFA010000001.1"/>
</dbReference>
<evidence type="ECO:0000313" key="2">
    <source>
        <dbReference type="Proteomes" id="UP001597327"/>
    </source>
</evidence>
<protein>
    <submittedName>
        <fullName evidence="1">Uncharacterized protein</fullName>
    </submittedName>
</protein>
<reference evidence="2" key="1">
    <citation type="journal article" date="2019" name="Int. J. Syst. Evol. Microbiol.">
        <title>The Global Catalogue of Microorganisms (GCM) 10K type strain sequencing project: providing services to taxonomists for standard genome sequencing and annotation.</title>
        <authorList>
            <consortium name="The Broad Institute Genomics Platform"/>
            <consortium name="The Broad Institute Genome Sequencing Center for Infectious Disease"/>
            <person name="Wu L."/>
            <person name="Ma J."/>
        </authorList>
    </citation>
    <scope>NUCLEOTIDE SEQUENCE [LARGE SCALE GENOMIC DNA]</scope>
    <source>
        <strain evidence="2">JCM 3369</strain>
    </source>
</reference>
<dbReference type="EMBL" id="JBHUFA010000001">
    <property type="protein sequence ID" value="MFD1694758.1"/>
    <property type="molecule type" value="Genomic_DNA"/>
</dbReference>
<evidence type="ECO:0000313" key="1">
    <source>
        <dbReference type="EMBL" id="MFD1694758.1"/>
    </source>
</evidence>
<name>A0ABW4JUG2_9HYPH</name>
<gene>
    <name evidence="1" type="ORF">ACFSC7_04465</name>
</gene>
<organism evidence="1 2">
    <name type="scientific">Roseibium aestuarii</name>
    <dbReference type="NCBI Taxonomy" id="2600299"/>
    <lineage>
        <taxon>Bacteria</taxon>
        <taxon>Pseudomonadati</taxon>
        <taxon>Pseudomonadota</taxon>
        <taxon>Alphaproteobacteria</taxon>
        <taxon>Hyphomicrobiales</taxon>
        <taxon>Stappiaceae</taxon>
        <taxon>Roseibium</taxon>
    </lineage>
</organism>
<dbReference type="Proteomes" id="UP001597327">
    <property type="component" value="Unassembled WGS sequence"/>
</dbReference>
<keyword evidence="2" id="KW-1185">Reference proteome</keyword>
<sequence>MPYDLKSYETGVLITSSNTAPQAQPGLDTFAQAGWNPVAQGNVVTNGVYRLDGPDNVKRKIKVLAVGAGLNAITYQWEGLA</sequence>
<accession>A0ABW4JUG2</accession>
<comment type="caution">
    <text evidence="1">The sequence shown here is derived from an EMBL/GenBank/DDBJ whole genome shotgun (WGS) entry which is preliminary data.</text>
</comment>